<dbReference type="Proteomes" id="UP000660708">
    <property type="component" value="Unassembled WGS sequence"/>
</dbReference>
<dbReference type="PANTHER" id="PTHR11465">
    <property type="entry name" value="CATALASE"/>
    <property type="match status" value="1"/>
</dbReference>
<keyword evidence="6 7" id="KW-0408">Iron</keyword>
<dbReference type="SUPFAM" id="SSF56634">
    <property type="entry name" value="Heme-dependent catalase-like"/>
    <property type="match status" value="1"/>
</dbReference>
<dbReference type="AlphaFoldDB" id="A0A8I0MYW2"/>
<dbReference type="EMBL" id="AQHF01000026">
    <property type="protein sequence ID" value="MBE0347680.1"/>
    <property type="molecule type" value="Genomic_DNA"/>
</dbReference>
<keyword evidence="4 7" id="KW-0479">Metal-binding</keyword>
<dbReference type="GO" id="GO:0046872">
    <property type="term" value="F:metal ion binding"/>
    <property type="evidence" value="ECO:0007669"/>
    <property type="project" value="UniProtKB-KW"/>
</dbReference>
<evidence type="ECO:0000256" key="4">
    <source>
        <dbReference type="ARBA" id="ARBA00022723"/>
    </source>
</evidence>
<dbReference type="GO" id="GO:0020037">
    <property type="term" value="F:heme binding"/>
    <property type="evidence" value="ECO:0007669"/>
    <property type="project" value="InterPro"/>
</dbReference>
<dbReference type="InterPro" id="IPR018028">
    <property type="entry name" value="Catalase"/>
</dbReference>
<keyword evidence="2 7" id="KW-0575">Peroxidase</keyword>
<dbReference type="PIRSF" id="PIRSF000296">
    <property type="entry name" value="SrpA"/>
    <property type="match status" value="1"/>
</dbReference>
<accession>A0A8I0MYW2</accession>
<dbReference type="InterPro" id="IPR020835">
    <property type="entry name" value="Catalase_sf"/>
</dbReference>
<evidence type="ECO:0000256" key="5">
    <source>
        <dbReference type="ARBA" id="ARBA00023002"/>
    </source>
</evidence>
<comment type="caution">
    <text evidence="12">The sequence shown here is derived from an EMBL/GenBank/DDBJ whole genome shotgun (WGS) entry which is preliminary data.</text>
</comment>
<keyword evidence="5 7" id="KW-0560">Oxidoreductase</keyword>
<dbReference type="GO" id="GO:0004096">
    <property type="term" value="F:catalase activity"/>
    <property type="evidence" value="ECO:0007669"/>
    <property type="project" value="InterPro"/>
</dbReference>
<dbReference type="InterPro" id="IPR024168">
    <property type="entry name" value="Catalase_SrpA-type_pred"/>
</dbReference>
<dbReference type="PROSITE" id="PS51402">
    <property type="entry name" value="CATALASE_3"/>
    <property type="match status" value="1"/>
</dbReference>
<evidence type="ECO:0000256" key="8">
    <source>
        <dbReference type="PIRSR" id="PIRSR000296-1"/>
    </source>
</evidence>
<organism evidence="12 13">
    <name type="scientific">Pseudoalteromonas peptidolytica F12-50-A1</name>
    <dbReference type="NCBI Taxonomy" id="1315280"/>
    <lineage>
        <taxon>Bacteria</taxon>
        <taxon>Pseudomonadati</taxon>
        <taxon>Pseudomonadota</taxon>
        <taxon>Gammaproteobacteria</taxon>
        <taxon>Alteromonadales</taxon>
        <taxon>Pseudoalteromonadaceae</taxon>
        <taxon>Pseudoalteromonas</taxon>
    </lineage>
</organism>
<proteinExistence type="inferred from homology"/>
<dbReference type="PANTHER" id="PTHR11465:SF9">
    <property type="entry name" value="CATALASE"/>
    <property type="match status" value="1"/>
</dbReference>
<dbReference type="Pfam" id="PF00199">
    <property type="entry name" value="Catalase"/>
    <property type="match status" value="1"/>
</dbReference>
<keyword evidence="3 7" id="KW-0349">Heme</keyword>
<evidence type="ECO:0000256" key="7">
    <source>
        <dbReference type="PIRNR" id="PIRNR000296"/>
    </source>
</evidence>
<dbReference type="InterPro" id="IPR011614">
    <property type="entry name" value="Catalase_core"/>
</dbReference>
<dbReference type="GO" id="GO:0042542">
    <property type="term" value="P:response to hydrogen peroxide"/>
    <property type="evidence" value="ECO:0007669"/>
    <property type="project" value="TreeGrafter"/>
</dbReference>
<keyword evidence="10" id="KW-0472">Membrane</keyword>
<keyword evidence="13" id="KW-1185">Reference proteome</keyword>
<comment type="function">
    <text evidence="7">Has an organic peroxide-dependent peroxidase activity.</text>
</comment>
<gene>
    <name evidence="12" type="primary">katE</name>
    <name evidence="12" type="ORF">PPEP_a2193</name>
</gene>
<dbReference type="Gene3D" id="2.40.180.10">
    <property type="entry name" value="Catalase core domain"/>
    <property type="match status" value="1"/>
</dbReference>
<name>A0A8I0MYW2_9GAMM</name>
<sequence length="362" mass="39974">MAVHKRVGTRQRSLLSQARFNEVFIFMIRYSLARFYGISAFVAWYGAVLFLTQPAQASTKVTAQQFVDLQQGQPHFPGFRRAHAKGVCVSGEFVSNGSLTHYSDAEVFSAGVHPFIGRFSIAGNNPHADELSAPVRSFALSFVTGSERWNIAMNTPPVMAVSNPHDFYQQLVAIKQGGDAIKTFFAKHPESADFLAWKASYTPTESLALETYHSINAFYLHDARSNKQAVRWQMLPLGEASKNPFTDSAALQKELAARIAHGNVRFTWQFTLAAPADDENNPAIQWPSNRAQVNAGEINITQWQPQLEGACHALNFDPLILPTGLSATADPILRARSAAYAESYRRRAKEQLIGALGGKESE</sequence>
<feature type="binding site" description="axial binding residue" evidence="9">
    <location>
        <position position="340"/>
    </location>
    <ligand>
        <name>heme</name>
        <dbReference type="ChEBI" id="CHEBI:30413"/>
    </ligand>
    <ligandPart>
        <name>Fe</name>
        <dbReference type="ChEBI" id="CHEBI:18248"/>
    </ligandPart>
</feature>
<dbReference type="CDD" id="cd08153">
    <property type="entry name" value="srpA_like"/>
    <property type="match status" value="1"/>
</dbReference>
<dbReference type="GO" id="GO:0005737">
    <property type="term" value="C:cytoplasm"/>
    <property type="evidence" value="ECO:0007669"/>
    <property type="project" value="TreeGrafter"/>
</dbReference>
<evidence type="ECO:0000256" key="1">
    <source>
        <dbReference type="ARBA" id="ARBA00005329"/>
    </source>
</evidence>
<evidence type="ECO:0000256" key="3">
    <source>
        <dbReference type="ARBA" id="ARBA00022617"/>
    </source>
</evidence>
<dbReference type="SMART" id="SM01060">
    <property type="entry name" value="Catalase"/>
    <property type="match status" value="1"/>
</dbReference>
<comment type="similarity">
    <text evidence="1 7">Belongs to the catalase family.</text>
</comment>
<feature type="transmembrane region" description="Helical" evidence="10">
    <location>
        <begin position="35"/>
        <end position="52"/>
    </location>
</feature>
<dbReference type="Gene3D" id="1.20.1280.120">
    <property type="match status" value="1"/>
</dbReference>
<evidence type="ECO:0000259" key="11">
    <source>
        <dbReference type="SMART" id="SM01060"/>
    </source>
</evidence>
<feature type="domain" description="Catalase core" evidence="11">
    <location>
        <begin position="46"/>
        <end position="360"/>
    </location>
</feature>
<evidence type="ECO:0000256" key="9">
    <source>
        <dbReference type="PIRSR" id="PIRSR000296-2"/>
    </source>
</evidence>
<feature type="active site" evidence="8">
    <location>
        <position position="83"/>
    </location>
</feature>
<dbReference type="GO" id="GO:0042744">
    <property type="term" value="P:hydrogen peroxide catabolic process"/>
    <property type="evidence" value="ECO:0007669"/>
    <property type="project" value="TreeGrafter"/>
</dbReference>
<keyword evidence="10" id="KW-1133">Transmembrane helix</keyword>
<keyword evidence="10" id="KW-0812">Transmembrane</keyword>
<evidence type="ECO:0000256" key="10">
    <source>
        <dbReference type="SAM" id="Phobius"/>
    </source>
</evidence>
<reference evidence="12 13" key="1">
    <citation type="submission" date="2015-06" db="EMBL/GenBank/DDBJ databases">
        <title>Genome sequence of Pseudoalteromonas peptidolytica.</title>
        <authorList>
            <person name="Xie B.-B."/>
            <person name="Rong J.-C."/>
            <person name="Qin Q.-L."/>
            <person name="Zhang Y.-Z."/>
        </authorList>
    </citation>
    <scope>NUCLEOTIDE SEQUENCE [LARGE SCALE GENOMIC DNA]</scope>
    <source>
        <strain evidence="12 13">F12-50-A1</strain>
    </source>
</reference>
<protein>
    <recommendedName>
        <fullName evidence="7">Catalase-related peroxidase</fullName>
        <ecNumber evidence="7">1.11.1.-</ecNumber>
    </recommendedName>
</protein>
<evidence type="ECO:0000256" key="6">
    <source>
        <dbReference type="ARBA" id="ARBA00023004"/>
    </source>
</evidence>
<comment type="cofactor">
    <cofactor evidence="7">
        <name>heme</name>
        <dbReference type="ChEBI" id="CHEBI:30413"/>
    </cofactor>
</comment>
<dbReference type="EC" id="1.11.1.-" evidence="7"/>
<evidence type="ECO:0000313" key="12">
    <source>
        <dbReference type="EMBL" id="MBE0347680.1"/>
    </source>
</evidence>
<evidence type="ECO:0000313" key="13">
    <source>
        <dbReference type="Proteomes" id="UP000660708"/>
    </source>
</evidence>
<evidence type="ECO:0000256" key="2">
    <source>
        <dbReference type="ARBA" id="ARBA00022559"/>
    </source>
</evidence>